<dbReference type="Gene3D" id="1.25.10.10">
    <property type="entry name" value="Leucine-rich Repeat Variant"/>
    <property type="match status" value="2"/>
</dbReference>
<evidence type="ECO:0000256" key="5">
    <source>
        <dbReference type="ARBA" id="ARBA00022806"/>
    </source>
</evidence>
<evidence type="ECO:0000259" key="9">
    <source>
        <dbReference type="PROSITE" id="PS51192"/>
    </source>
</evidence>
<dbReference type="CDD" id="cd17999">
    <property type="entry name" value="DEXHc_Mot1"/>
    <property type="match status" value="1"/>
</dbReference>
<dbReference type="SUPFAM" id="SSF52540">
    <property type="entry name" value="P-loop containing nucleoside triphosphate hydrolases"/>
    <property type="match status" value="2"/>
</dbReference>
<gene>
    <name evidence="11" type="ORF">GPM918_LOCUS8752</name>
    <name evidence="12" type="ORF">SRO942_LOCUS8754</name>
</gene>
<sequence length="1432" mass="163221">MYNPKTNTVVAPVRETCAQSLSVVCSRLDKRRVNLVLSTLICMTQDKKNWEVRHGSLICLKYILTLSQTIPAALLNQIINVTRECLHDQFDDVVAEAGSALIPLITNYEKNIMECATVLITDLIVLLDGMDDLNAAASNIMRLLSKLLVLKIPQNVFPKLFPFVRHHNSAFRLAAIQTMLKILEASYDELQLIEDDPLAQVSVIENTFRCLYQRCVLESDDDILNTIEQAWHTLCQSLPSVTLQRCTFTCFPIWICLLVHPSKISINSSLLIDESANTFNNEFLNDYNDCTRQYYISGICHQYENYVQHDRAVIKCRIICARLLAKLFSIYQKQEETIAIKSQVVLYLTQNLNYRSAVQRIGFGMILLQWTKLVDDLPDLLKERLSTALIEIVYFDEIAPSFTKLKRDFSLFIEQCIKRKFYEKENLLSGVNLHSVDQIIELCNKINPAIEHDSNLNGQRQNILDEAKRIQNESELLTLRSAAYLACACVFSRLLTEQLNPIIRPLMDSLKKEADINIQTDVAQSIAELIMQCSTRQPSPNSKIIKNICIYITTDSDEVPCVNALQESDTRTEINEDYVCTQYKGIYTYMRTNDDICQSAASLCRQNSNESTPSTTLSSNSNRFTFENTLASNTRRDGAELALSSICKRFGDELKIKLPELYDKAVVCINNIDEACLQSQSIKDAQDVVDTLQIFVTIVPHVSRVILNDFLSLLPKLNFCLSSKYTIVRYSAARCIGLLSLFDTSVVIEFVVSSILPRLKIVGNNEIELQGVLEALYHVIDKQAMNIVPYTHHLLIPCIQCMTHQDWYVRTVASNCFATLIKYYPLNSSNVNRVNLKSNDESLDFLEQLLDSSKVKSFQLPIKIQADLRPYQQDGVNWLMFLKRYNLNGVLCDDMGLGKTLMTICVIASDIAERRNQNIQVLPSLIVCPHTLTRHWTSEMEKFVSKDLLNPLHYCGTIAERESLCEKYHKDSSQYTVVVSSYETVRSDITFFTDINFNYCVLDEGHVIKNTKTKLSKAIRQISAAHRLILTGTPIQNNAKDLFILMEFLMPGYLGAEKQFCSRYLKPIVQSRDMKSQKESEIGHLAMELLHKQVKPFMLRRMKSDVLNDLPPKIIQDYYCELSSIQLSLYEDFTASSKQTENIEEMDLTKDNSKCHIFKALQYLRKLCNHPCLILNPDHPKWTTVQTQLKENHLKLEDIRLSGKLLALKDLLNFCGIGCNDIVAQHRALIFCQLKAMIDIVINQVLSVMDGGVTYLRLDGSMSACERFNTVQKFNSDPSIDILLLTTHIGGLGLNLTAADTVIFLEHDWNPSKDAQAMDRAHRIGQKKVVSVYRLITRGTIEEKIMNLQRFKTNLADTVLSADSLETDNLLDLISFDKGKVTWEKDKNGQQSSGKNKKQSIKAILETMSDLWDENLYSDEYDIDKFRQTIVS</sequence>
<evidence type="ECO:0000256" key="6">
    <source>
        <dbReference type="ARBA" id="ARBA00022840"/>
    </source>
</evidence>
<dbReference type="GO" id="GO:0005524">
    <property type="term" value="F:ATP binding"/>
    <property type="evidence" value="ECO:0007669"/>
    <property type="project" value="UniProtKB-KW"/>
</dbReference>
<dbReference type="InterPro" id="IPR011989">
    <property type="entry name" value="ARM-like"/>
</dbReference>
<dbReference type="FunFam" id="3.40.50.300:FF:001793">
    <property type="entry name" value="TATA-binding protein-associated factor"/>
    <property type="match status" value="1"/>
</dbReference>
<dbReference type="InterPro" id="IPR044078">
    <property type="entry name" value="Mot1_ATP-bd"/>
</dbReference>
<evidence type="ECO:0008006" key="14">
    <source>
        <dbReference type="Google" id="ProtNLM"/>
    </source>
</evidence>
<keyword evidence="3" id="KW-0547">Nucleotide-binding</keyword>
<keyword evidence="2" id="KW-0677">Repeat</keyword>
<evidence type="ECO:0000313" key="13">
    <source>
        <dbReference type="Proteomes" id="UP000663829"/>
    </source>
</evidence>
<dbReference type="InterPro" id="IPR022707">
    <property type="entry name" value="Mot1_central_dom"/>
</dbReference>
<keyword evidence="5" id="KW-0347">Helicase</keyword>
<dbReference type="Pfam" id="PF00271">
    <property type="entry name" value="Helicase_C"/>
    <property type="match status" value="1"/>
</dbReference>
<dbReference type="InterPro" id="IPR014001">
    <property type="entry name" value="Helicase_ATP-bd"/>
</dbReference>
<dbReference type="EMBL" id="CAJOBC010001561">
    <property type="protein sequence ID" value="CAF3685471.1"/>
    <property type="molecule type" value="Genomic_DNA"/>
</dbReference>
<evidence type="ECO:0000259" key="10">
    <source>
        <dbReference type="PROSITE" id="PS51194"/>
    </source>
</evidence>
<feature type="domain" description="Helicase C-terminal" evidence="10">
    <location>
        <begin position="1218"/>
        <end position="1366"/>
    </location>
</feature>
<reference evidence="11" key="1">
    <citation type="submission" date="2021-02" db="EMBL/GenBank/DDBJ databases">
        <authorList>
            <person name="Nowell W R."/>
        </authorList>
    </citation>
    <scope>NUCLEOTIDE SEQUENCE</scope>
</reference>
<dbReference type="EMBL" id="CAJNOQ010001561">
    <property type="protein sequence ID" value="CAF0903284.1"/>
    <property type="molecule type" value="Genomic_DNA"/>
</dbReference>
<comment type="caution">
    <text evidence="11">The sequence shown here is derived from an EMBL/GenBank/DDBJ whole genome shotgun (WGS) entry which is preliminary data.</text>
</comment>
<dbReference type="InterPro" id="IPR000330">
    <property type="entry name" value="SNF2_N"/>
</dbReference>
<dbReference type="InterPro" id="IPR016024">
    <property type="entry name" value="ARM-type_fold"/>
</dbReference>
<evidence type="ECO:0000256" key="1">
    <source>
        <dbReference type="ARBA" id="ARBA00004123"/>
    </source>
</evidence>
<dbReference type="Gene3D" id="3.40.50.10810">
    <property type="entry name" value="Tandem AAA-ATPase domain"/>
    <property type="match status" value="1"/>
</dbReference>
<dbReference type="Gene3D" id="3.40.50.300">
    <property type="entry name" value="P-loop containing nucleotide triphosphate hydrolases"/>
    <property type="match status" value="1"/>
</dbReference>
<dbReference type="GO" id="GO:0017025">
    <property type="term" value="F:TBP-class protein binding"/>
    <property type="evidence" value="ECO:0007669"/>
    <property type="project" value="InterPro"/>
</dbReference>
<dbReference type="GO" id="GO:0005634">
    <property type="term" value="C:nucleus"/>
    <property type="evidence" value="ECO:0007669"/>
    <property type="project" value="UniProtKB-SubCell"/>
</dbReference>
<dbReference type="CDD" id="cd18793">
    <property type="entry name" value="SF2_C_SNF"/>
    <property type="match status" value="1"/>
</dbReference>
<dbReference type="SMART" id="SM00490">
    <property type="entry name" value="HELICc"/>
    <property type="match status" value="1"/>
</dbReference>
<name>A0A813ZVR5_9BILA</name>
<feature type="domain" description="Helicase ATP-binding" evidence="9">
    <location>
        <begin position="880"/>
        <end position="1052"/>
    </location>
</feature>
<accession>A0A813ZVR5</accession>
<evidence type="ECO:0000313" key="11">
    <source>
        <dbReference type="EMBL" id="CAF0903284.1"/>
    </source>
</evidence>
<evidence type="ECO:0000256" key="2">
    <source>
        <dbReference type="ARBA" id="ARBA00022737"/>
    </source>
</evidence>
<dbReference type="InterPro" id="IPR044972">
    <property type="entry name" value="Mot1"/>
</dbReference>
<protein>
    <recommendedName>
        <fullName evidence="14">TATA-binding protein-associated factor 172</fullName>
    </recommendedName>
</protein>
<evidence type="ECO:0000256" key="4">
    <source>
        <dbReference type="ARBA" id="ARBA00022801"/>
    </source>
</evidence>
<proteinExistence type="predicted"/>
<keyword evidence="6" id="KW-0067">ATP-binding</keyword>
<evidence type="ECO:0000256" key="3">
    <source>
        <dbReference type="ARBA" id="ARBA00022741"/>
    </source>
</evidence>
<keyword evidence="4" id="KW-0378">Hydrolase</keyword>
<dbReference type="PANTHER" id="PTHR36498">
    <property type="entry name" value="TATA-BINDING PROTEIN-ASSOCIATED FACTOR 172"/>
    <property type="match status" value="1"/>
</dbReference>
<dbReference type="InterPro" id="IPR027417">
    <property type="entry name" value="P-loop_NTPase"/>
</dbReference>
<dbReference type="PROSITE" id="PS51194">
    <property type="entry name" value="HELICASE_CTER"/>
    <property type="match status" value="1"/>
</dbReference>
<dbReference type="PANTHER" id="PTHR36498:SF1">
    <property type="entry name" value="TATA-BINDING PROTEIN-ASSOCIATED FACTOR 172"/>
    <property type="match status" value="1"/>
</dbReference>
<dbReference type="SUPFAM" id="SSF48371">
    <property type="entry name" value="ARM repeat"/>
    <property type="match status" value="1"/>
</dbReference>
<keyword evidence="8" id="KW-0539">Nucleus</keyword>
<evidence type="ECO:0000256" key="8">
    <source>
        <dbReference type="ARBA" id="ARBA00023242"/>
    </source>
</evidence>
<dbReference type="Proteomes" id="UP000681722">
    <property type="component" value="Unassembled WGS sequence"/>
</dbReference>
<dbReference type="SMART" id="SM00487">
    <property type="entry name" value="DEXDc"/>
    <property type="match status" value="1"/>
</dbReference>
<dbReference type="GO" id="GO:0003677">
    <property type="term" value="F:DNA binding"/>
    <property type="evidence" value="ECO:0007669"/>
    <property type="project" value="UniProtKB-KW"/>
</dbReference>
<keyword evidence="7" id="KW-0238">DNA-binding</keyword>
<dbReference type="Pfam" id="PF12054">
    <property type="entry name" value="DUF3535"/>
    <property type="match status" value="1"/>
</dbReference>
<dbReference type="Pfam" id="PF00176">
    <property type="entry name" value="SNF2-rel_dom"/>
    <property type="match status" value="1"/>
</dbReference>
<keyword evidence="13" id="KW-1185">Reference proteome</keyword>
<dbReference type="PROSITE" id="PS51192">
    <property type="entry name" value="HELICASE_ATP_BIND_1"/>
    <property type="match status" value="1"/>
</dbReference>
<dbReference type="OrthoDB" id="10252227at2759"/>
<dbReference type="InterPro" id="IPR001650">
    <property type="entry name" value="Helicase_C-like"/>
</dbReference>
<dbReference type="Proteomes" id="UP000663829">
    <property type="component" value="Unassembled WGS sequence"/>
</dbReference>
<organism evidence="11 13">
    <name type="scientific">Didymodactylos carnosus</name>
    <dbReference type="NCBI Taxonomy" id="1234261"/>
    <lineage>
        <taxon>Eukaryota</taxon>
        <taxon>Metazoa</taxon>
        <taxon>Spiralia</taxon>
        <taxon>Gnathifera</taxon>
        <taxon>Rotifera</taxon>
        <taxon>Eurotatoria</taxon>
        <taxon>Bdelloidea</taxon>
        <taxon>Philodinida</taxon>
        <taxon>Philodinidae</taxon>
        <taxon>Didymodactylos</taxon>
    </lineage>
</organism>
<dbReference type="GO" id="GO:0016887">
    <property type="term" value="F:ATP hydrolysis activity"/>
    <property type="evidence" value="ECO:0007669"/>
    <property type="project" value="InterPro"/>
</dbReference>
<evidence type="ECO:0000256" key="7">
    <source>
        <dbReference type="ARBA" id="ARBA00023125"/>
    </source>
</evidence>
<comment type="subcellular location">
    <subcellularLocation>
        <location evidence="1">Nucleus</location>
    </subcellularLocation>
</comment>
<dbReference type="InterPro" id="IPR038718">
    <property type="entry name" value="SNF2-like_sf"/>
</dbReference>
<evidence type="ECO:0000313" key="12">
    <source>
        <dbReference type="EMBL" id="CAF3685471.1"/>
    </source>
</evidence>
<dbReference type="InterPro" id="IPR049730">
    <property type="entry name" value="SNF2/RAD54-like_C"/>
</dbReference>
<dbReference type="GO" id="GO:0004386">
    <property type="term" value="F:helicase activity"/>
    <property type="evidence" value="ECO:0007669"/>
    <property type="project" value="UniProtKB-KW"/>
</dbReference>